<reference evidence="2" key="1">
    <citation type="submission" date="2014-09" db="EMBL/GenBank/DDBJ databases">
        <authorList>
            <person name="Magalhaes I.L.F."/>
            <person name="Oliveira U."/>
            <person name="Santos F.R."/>
            <person name="Vidigal T.H.D.A."/>
            <person name="Brescovit A.D."/>
            <person name="Santos A.J."/>
        </authorList>
    </citation>
    <scope>NUCLEOTIDE SEQUENCE</scope>
    <source>
        <tissue evidence="2">Shoot tissue taken approximately 20 cm above the soil surface</tissue>
    </source>
</reference>
<name>A0A0A9CST7_ARUDO</name>
<reference evidence="2" key="2">
    <citation type="journal article" date="2015" name="Data Brief">
        <title>Shoot transcriptome of the giant reed, Arundo donax.</title>
        <authorList>
            <person name="Barrero R.A."/>
            <person name="Guerrero F.D."/>
            <person name="Moolhuijzen P."/>
            <person name="Goolsby J.A."/>
            <person name="Tidwell J."/>
            <person name="Bellgard S.E."/>
            <person name="Bellgard M.I."/>
        </authorList>
    </citation>
    <scope>NUCLEOTIDE SEQUENCE</scope>
    <source>
        <tissue evidence="2">Shoot tissue taken approximately 20 cm above the soil surface</tissue>
    </source>
</reference>
<evidence type="ECO:0000256" key="1">
    <source>
        <dbReference type="SAM" id="MobiDB-lite"/>
    </source>
</evidence>
<dbReference type="AlphaFoldDB" id="A0A0A9CST7"/>
<protein>
    <submittedName>
        <fullName evidence="2">Uncharacterized protein</fullName>
    </submittedName>
</protein>
<organism evidence="2">
    <name type="scientific">Arundo donax</name>
    <name type="common">Giant reed</name>
    <name type="synonym">Donax arundinaceus</name>
    <dbReference type="NCBI Taxonomy" id="35708"/>
    <lineage>
        <taxon>Eukaryota</taxon>
        <taxon>Viridiplantae</taxon>
        <taxon>Streptophyta</taxon>
        <taxon>Embryophyta</taxon>
        <taxon>Tracheophyta</taxon>
        <taxon>Spermatophyta</taxon>
        <taxon>Magnoliopsida</taxon>
        <taxon>Liliopsida</taxon>
        <taxon>Poales</taxon>
        <taxon>Poaceae</taxon>
        <taxon>PACMAD clade</taxon>
        <taxon>Arundinoideae</taxon>
        <taxon>Arundineae</taxon>
        <taxon>Arundo</taxon>
    </lineage>
</organism>
<proteinExistence type="predicted"/>
<feature type="compositionally biased region" description="Polar residues" evidence="1">
    <location>
        <begin position="75"/>
        <end position="85"/>
    </location>
</feature>
<evidence type="ECO:0000313" key="2">
    <source>
        <dbReference type="EMBL" id="JAD78616.1"/>
    </source>
</evidence>
<feature type="compositionally biased region" description="Polar residues" evidence="1">
    <location>
        <begin position="97"/>
        <end position="111"/>
    </location>
</feature>
<feature type="region of interest" description="Disordered" evidence="1">
    <location>
        <begin position="40"/>
        <end position="121"/>
    </location>
</feature>
<dbReference type="EMBL" id="GBRH01219279">
    <property type="protein sequence ID" value="JAD78616.1"/>
    <property type="molecule type" value="Transcribed_RNA"/>
</dbReference>
<feature type="compositionally biased region" description="Low complexity" evidence="1">
    <location>
        <begin position="40"/>
        <end position="53"/>
    </location>
</feature>
<accession>A0A0A9CST7</accession>
<sequence length="121" mass="12977">MYQPPLRCHCSSYRPKTTGHCACFPCHQPPKYCSCISNSLTPPSTRRSTEPSSGAPPPHPLQGAHPCPSARTRPRASSPTLTAASRQRGGCRHGNAGSVTTPTCPNPSAATQHGRPRRRPR</sequence>